<dbReference type="Pfam" id="PF03734">
    <property type="entry name" value="YkuD"/>
    <property type="match status" value="1"/>
</dbReference>
<evidence type="ECO:0000313" key="10">
    <source>
        <dbReference type="Proteomes" id="UP000824280"/>
    </source>
</evidence>
<dbReference type="PANTHER" id="PTHR41533">
    <property type="entry name" value="L,D-TRANSPEPTIDASE HI_1667-RELATED"/>
    <property type="match status" value="1"/>
</dbReference>
<keyword evidence="6 7" id="KW-0961">Cell wall biogenesis/degradation</keyword>
<comment type="similarity">
    <text evidence="2">Belongs to the YkuD family.</text>
</comment>
<dbReference type="InterPro" id="IPR038063">
    <property type="entry name" value="Transpep_catalytic_dom"/>
</dbReference>
<evidence type="ECO:0000256" key="2">
    <source>
        <dbReference type="ARBA" id="ARBA00005992"/>
    </source>
</evidence>
<reference evidence="9 10" key="1">
    <citation type="submission" date="2021-08" db="EMBL/GenBank/DDBJ databases">
        <title>Comparative Genomics Analysis of the Genus Qipengyuania Reveals Extensive Genetic Diversity and Metabolic Versatility, Including the Description of Fifteen Novel Species.</title>
        <authorList>
            <person name="Liu Y."/>
        </authorList>
    </citation>
    <scope>NUCLEOTIDE SEQUENCE [LARGE SCALE GENOMIC DNA]</scope>
    <source>
        <strain evidence="9 10">1XM2-8</strain>
    </source>
</reference>
<dbReference type="Proteomes" id="UP000824280">
    <property type="component" value="Chromosome"/>
</dbReference>
<dbReference type="RefSeq" id="WP_221422411.1">
    <property type="nucleotide sequence ID" value="NZ_CP081297.1"/>
</dbReference>
<keyword evidence="4 7" id="KW-0133">Cell shape</keyword>
<dbReference type="PROSITE" id="PS52029">
    <property type="entry name" value="LD_TPASE"/>
    <property type="match status" value="1"/>
</dbReference>
<dbReference type="SUPFAM" id="SSF141523">
    <property type="entry name" value="L,D-transpeptidase catalytic domain-like"/>
    <property type="match status" value="1"/>
</dbReference>
<proteinExistence type="inferred from homology"/>
<keyword evidence="5 7" id="KW-0573">Peptidoglycan synthesis</keyword>
<gene>
    <name evidence="9" type="ORF">K3166_11855</name>
</gene>
<comment type="pathway">
    <text evidence="1 7">Cell wall biogenesis; peptidoglycan biosynthesis.</text>
</comment>
<sequence length="370" mass="41299">MANSPANWRPEQVENLSHWIDRAADSAIILPKDAGENLRAAITAQSQGDLDPVANEAALELLRAYHGLCCGPVRPRNWHIGPTPNDDELRRLLADALIEDRLDLFLRSMQPRHPYYRQLSLAYAREQDGAKKRVLALNLARWRWMPRTPGQRYLLVNAASQEVTLWQAGEPIQRWRTIVGKPSSPTPIFSAEVSGVVFNPWWEIPPSIAAEGIAAMVRRNPALARQRGYVYRSGRYRQRPGDNNALGRMKLVMPNPYSVFLHDTSNRELFSSDERTLSHGCVRVDQALQFASALLEPGGWTQARTDETVAAGKTVTISLPEPLPVYIAYFTAEPGSSGTVKYLHDVYGRDGDAALPEDVLTRECALPPSC</sequence>
<organism evidence="9 10">
    <name type="scientific">Qipengyuania psychrotolerans</name>
    <dbReference type="NCBI Taxonomy" id="2867238"/>
    <lineage>
        <taxon>Bacteria</taxon>
        <taxon>Pseudomonadati</taxon>
        <taxon>Pseudomonadota</taxon>
        <taxon>Alphaproteobacteria</taxon>
        <taxon>Sphingomonadales</taxon>
        <taxon>Erythrobacteraceae</taxon>
        <taxon>Qipengyuania</taxon>
    </lineage>
</organism>
<dbReference type="InterPro" id="IPR005490">
    <property type="entry name" value="LD_TPept_cat_dom"/>
</dbReference>
<dbReference type="EMBL" id="CP081297">
    <property type="protein sequence ID" value="QZD86870.1"/>
    <property type="molecule type" value="Genomic_DNA"/>
</dbReference>
<name>A0ABX8ZD22_9SPHN</name>
<evidence type="ECO:0000256" key="5">
    <source>
        <dbReference type="ARBA" id="ARBA00022984"/>
    </source>
</evidence>
<evidence type="ECO:0000259" key="8">
    <source>
        <dbReference type="PROSITE" id="PS52029"/>
    </source>
</evidence>
<evidence type="ECO:0000256" key="4">
    <source>
        <dbReference type="ARBA" id="ARBA00022960"/>
    </source>
</evidence>
<keyword evidence="10" id="KW-1185">Reference proteome</keyword>
<protein>
    <submittedName>
        <fullName evidence="9">L,D-transpeptidase family protein</fullName>
    </submittedName>
</protein>
<accession>A0ABX8ZD22</accession>
<dbReference type="PANTHER" id="PTHR41533:SF2">
    <property type="entry name" value="BLR7131 PROTEIN"/>
    <property type="match status" value="1"/>
</dbReference>
<dbReference type="InterPro" id="IPR052905">
    <property type="entry name" value="LD-transpeptidase_YkuD-like"/>
</dbReference>
<keyword evidence="3" id="KW-0808">Transferase</keyword>
<dbReference type="InterPro" id="IPR045380">
    <property type="entry name" value="LD_TPept_scaffold_dom"/>
</dbReference>
<dbReference type="Gene3D" id="2.40.440.10">
    <property type="entry name" value="L,D-transpeptidase catalytic domain-like"/>
    <property type="match status" value="1"/>
</dbReference>
<feature type="active site" description="Proton donor/acceptor" evidence="7">
    <location>
        <position position="262"/>
    </location>
</feature>
<feature type="domain" description="L,D-TPase catalytic" evidence="8">
    <location>
        <begin position="152"/>
        <end position="318"/>
    </location>
</feature>
<evidence type="ECO:0000256" key="7">
    <source>
        <dbReference type="PROSITE-ProRule" id="PRU01373"/>
    </source>
</evidence>
<feature type="active site" description="Nucleophile" evidence="7">
    <location>
        <position position="281"/>
    </location>
</feature>
<evidence type="ECO:0000256" key="6">
    <source>
        <dbReference type="ARBA" id="ARBA00023316"/>
    </source>
</evidence>
<dbReference type="CDD" id="cd16913">
    <property type="entry name" value="YkuD_like"/>
    <property type="match status" value="1"/>
</dbReference>
<evidence type="ECO:0000256" key="3">
    <source>
        <dbReference type="ARBA" id="ARBA00022679"/>
    </source>
</evidence>
<dbReference type="Pfam" id="PF20142">
    <property type="entry name" value="Scaffold"/>
    <property type="match status" value="1"/>
</dbReference>
<evidence type="ECO:0000313" key="9">
    <source>
        <dbReference type="EMBL" id="QZD86870.1"/>
    </source>
</evidence>
<evidence type="ECO:0000256" key="1">
    <source>
        <dbReference type="ARBA" id="ARBA00004752"/>
    </source>
</evidence>